<evidence type="ECO:0000313" key="2">
    <source>
        <dbReference type="EMBL" id="CAD8158293.1"/>
    </source>
</evidence>
<dbReference type="EMBL" id="CAJJDP010000035">
    <property type="protein sequence ID" value="CAD8158293.1"/>
    <property type="molecule type" value="Genomic_DNA"/>
</dbReference>
<dbReference type="OMA" id="FKNHDEH"/>
<dbReference type="Proteomes" id="UP000683925">
    <property type="component" value="Unassembled WGS sequence"/>
</dbReference>
<organism evidence="2 3">
    <name type="scientific">Paramecium octaurelia</name>
    <dbReference type="NCBI Taxonomy" id="43137"/>
    <lineage>
        <taxon>Eukaryota</taxon>
        <taxon>Sar</taxon>
        <taxon>Alveolata</taxon>
        <taxon>Ciliophora</taxon>
        <taxon>Intramacronucleata</taxon>
        <taxon>Oligohymenophorea</taxon>
        <taxon>Peniculida</taxon>
        <taxon>Parameciidae</taxon>
        <taxon>Paramecium</taxon>
    </lineage>
</organism>
<proteinExistence type="predicted"/>
<feature type="region of interest" description="Disordered" evidence="1">
    <location>
        <begin position="218"/>
        <end position="311"/>
    </location>
</feature>
<reference evidence="2" key="1">
    <citation type="submission" date="2021-01" db="EMBL/GenBank/DDBJ databases">
        <authorList>
            <consortium name="Genoscope - CEA"/>
            <person name="William W."/>
        </authorList>
    </citation>
    <scope>NUCLEOTIDE SEQUENCE</scope>
</reference>
<feature type="compositionally biased region" description="Polar residues" evidence="1">
    <location>
        <begin position="335"/>
        <end position="467"/>
    </location>
</feature>
<feature type="region of interest" description="Disordered" evidence="1">
    <location>
        <begin position="666"/>
        <end position="687"/>
    </location>
</feature>
<feature type="region of interest" description="Disordered" evidence="1">
    <location>
        <begin position="610"/>
        <end position="652"/>
    </location>
</feature>
<evidence type="ECO:0000256" key="1">
    <source>
        <dbReference type="SAM" id="MobiDB-lite"/>
    </source>
</evidence>
<protein>
    <submittedName>
        <fullName evidence="2">Uncharacterized protein</fullName>
    </submittedName>
</protein>
<gene>
    <name evidence="2" type="ORF">POCTA_138.1.T0350114</name>
</gene>
<comment type="caution">
    <text evidence="2">The sequence shown here is derived from an EMBL/GenBank/DDBJ whole genome shotgun (WGS) entry which is preliminary data.</text>
</comment>
<feature type="compositionally biased region" description="Low complexity" evidence="1">
    <location>
        <begin position="239"/>
        <end position="263"/>
    </location>
</feature>
<evidence type="ECO:0000313" key="3">
    <source>
        <dbReference type="Proteomes" id="UP000683925"/>
    </source>
</evidence>
<dbReference type="AlphaFoldDB" id="A0A8S1U2P8"/>
<feature type="compositionally biased region" description="Pro residues" evidence="1">
    <location>
        <begin position="638"/>
        <end position="649"/>
    </location>
</feature>
<feature type="region of interest" description="Disordered" evidence="1">
    <location>
        <begin position="325"/>
        <end position="474"/>
    </location>
</feature>
<sequence>MEYFVPQCHIVIEQAALRETIEHQQVQQKEMQLAQLYRYATHHHSHHHNNYVLAQRLIQELICHFRDQKMYRFLIELVQKLITKADIIQYTNRNIRNLKPNLASQIASLEYAAITINNFPQLIALRDIIIGYFQTTFQTPPFIINQYLIDLFNEQFIKDIYLTQFNQTHQIQLINYGHPYTTNYSAFTFYLYDDDLYSPAQTQVNTIVVTSQYNYQQPSQNPYSSYPPNQQQLNMTDSQYQKHQSQQNTYQQQQPQQITYNNYSNQSIYGQPSNPYSSVPQPSIQGYSNNSQNQANPYSSPPQPPIVGYQQTSTYNYNNQTTAQTQQYQPVPPQSALNQGYPNYQPQPSGYQNSTQPPGYQNPSQIPSYQNPLQSPGYQNPSQNPGYQNPLQSPGYQDPSQIPGYQNPSQSPGYQDPSQIPGYQNPLQSPGYQDPSQIPGYQNTSQTPGYQNTSQPPGYQNSSQPTHPKQIAQFPPTQGYQYSLQNNQDYQSQQNQVYPNQISPSYPIQNFNNDPKQPVEQQNNYNTNPNQQYNPQNQQAPPYSCGQAQSYESKQLATSQFAQNVAQVPDQPKEQYQVSLDQNNQNTQAQIVRQNSNVQQPIPDLKQATSIYSHPIPNNNQLEYQNPSNQTSGNQQMIPPPPPPPPPAQQQPYQEFLNQKNINEQSPVSQQGSTNFQNSIQNNQPAQDDKSLLEALFINQSLKNLQLLDKQGAPLIDQKLSFRKDRDIKGFKNHDEHALYILKCYVEGKYAQNKIDRTAEMKNLVIF</sequence>
<dbReference type="OrthoDB" id="308919at2759"/>
<feature type="compositionally biased region" description="Low complexity" evidence="1">
    <location>
        <begin position="521"/>
        <end position="543"/>
    </location>
</feature>
<feature type="compositionally biased region" description="Polar residues" evidence="1">
    <location>
        <begin position="499"/>
        <end position="515"/>
    </location>
</feature>
<keyword evidence="3" id="KW-1185">Reference proteome</keyword>
<name>A0A8S1U2P8_PAROT</name>
<feature type="compositionally biased region" description="Polar residues" evidence="1">
    <location>
        <begin position="610"/>
        <end position="634"/>
    </location>
</feature>
<feature type="compositionally biased region" description="Polar residues" evidence="1">
    <location>
        <begin position="666"/>
        <end position="686"/>
    </location>
</feature>
<feature type="compositionally biased region" description="Low complexity" evidence="1">
    <location>
        <begin position="218"/>
        <end position="232"/>
    </location>
</feature>
<feature type="compositionally biased region" description="Polar residues" evidence="1">
    <location>
        <begin position="264"/>
        <end position="298"/>
    </location>
</feature>
<accession>A0A8S1U2P8</accession>
<feature type="region of interest" description="Disordered" evidence="1">
    <location>
        <begin position="499"/>
        <end position="551"/>
    </location>
</feature>